<organism evidence="1 2">
    <name type="scientific">Tilletia horrida</name>
    <dbReference type="NCBI Taxonomy" id="155126"/>
    <lineage>
        <taxon>Eukaryota</taxon>
        <taxon>Fungi</taxon>
        <taxon>Dikarya</taxon>
        <taxon>Basidiomycota</taxon>
        <taxon>Ustilaginomycotina</taxon>
        <taxon>Exobasidiomycetes</taxon>
        <taxon>Tilletiales</taxon>
        <taxon>Tilletiaceae</taxon>
        <taxon>Tilletia</taxon>
    </lineage>
</organism>
<proteinExistence type="predicted"/>
<dbReference type="AlphaFoldDB" id="A0AAN6JH71"/>
<sequence>MEAVKGVHSKSQKAKYAAKIGELDDSRLINKERKYEAAYIRSKTALRASSFAGGAAIAASAGMATPLVAVTVGVSALTLNSRINKYNIIAAEMMRRDLARVPLTRGERVTQYVVGAAGSLPSIACSLTAGDILFERILDEGAAAVSGSECLDTAIDEVHADIMANPVEATAMGVAWAAPIVGDHLHPDPVAADKRGKKTQCS</sequence>
<gene>
    <name evidence="1" type="ORF">OC842_006961</name>
</gene>
<accession>A0AAN6JH71</accession>
<name>A0AAN6JH71_9BASI</name>
<keyword evidence="2" id="KW-1185">Reference proteome</keyword>
<protein>
    <submittedName>
        <fullName evidence="1">Uncharacterized protein</fullName>
    </submittedName>
</protein>
<dbReference type="Proteomes" id="UP001176521">
    <property type="component" value="Unassembled WGS sequence"/>
</dbReference>
<reference evidence="1" key="1">
    <citation type="journal article" date="2023" name="PhytoFront">
        <title>Draft Genome Resources of Seven Strains of Tilletia horrida, Causal Agent of Kernel Smut of Rice.</title>
        <authorList>
            <person name="Khanal S."/>
            <person name="Antony Babu S."/>
            <person name="Zhou X.G."/>
        </authorList>
    </citation>
    <scope>NUCLEOTIDE SEQUENCE</scope>
    <source>
        <strain evidence="1">TX3</strain>
    </source>
</reference>
<dbReference type="EMBL" id="JAPDMQ010000734">
    <property type="protein sequence ID" value="KAK0520886.1"/>
    <property type="molecule type" value="Genomic_DNA"/>
</dbReference>
<evidence type="ECO:0000313" key="1">
    <source>
        <dbReference type="EMBL" id="KAK0520886.1"/>
    </source>
</evidence>
<comment type="caution">
    <text evidence="1">The sequence shown here is derived from an EMBL/GenBank/DDBJ whole genome shotgun (WGS) entry which is preliminary data.</text>
</comment>
<evidence type="ECO:0000313" key="2">
    <source>
        <dbReference type="Proteomes" id="UP001176521"/>
    </source>
</evidence>